<dbReference type="SUPFAM" id="SSF110857">
    <property type="entry name" value="Gamma-glutamyl cyclotransferase-like"/>
    <property type="match status" value="1"/>
</dbReference>
<evidence type="ECO:0000256" key="3">
    <source>
        <dbReference type="PIRSR" id="PIRSR617939-2"/>
    </source>
</evidence>
<evidence type="ECO:0000256" key="1">
    <source>
        <dbReference type="ARBA" id="ARBA00023239"/>
    </source>
</evidence>
<dbReference type="Gene3D" id="3.10.490.10">
    <property type="entry name" value="Gamma-glutamyl cyclotransferase-like"/>
    <property type="match status" value="1"/>
</dbReference>
<dbReference type="OrthoDB" id="141582at2"/>
<dbReference type="CDD" id="cd06661">
    <property type="entry name" value="GGCT_like"/>
    <property type="match status" value="1"/>
</dbReference>
<accession>A0A4Q2U319</accession>
<dbReference type="PANTHER" id="PTHR12935">
    <property type="entry name" value="GAMMA-GLUTAMYLCYCLOTRANSFERASE"/>
    <property type="match status" value="1"/>
</dbReference>
<keyword evidence="4" id="KW-0808">Transferase</keyword>
<evidence type="ECO:0000256" key="2">
    <source>
        <dbReference type="PIRSR" id="PIRSR617939-1"/>
    </source>
</evidence>
<proteinExistence type="predicted"/>
<name>A0A4Q2U319_9HYPH</name>
<dbReference type="PANTHER" id="PTHR12935:SF0">
    <property type="entry name" value="GAMMA-GLUTAMYLCYCLOTRANSFERASE"/>
    <property type="match status" value="1"/>
</dbReference>
<dbReference type="AlphaFoldDB" id="A0A4Q2U319"/>
<comment type="caution">
    <text evidence="4">The sequence shown here is derived from an EMBL/GenBank/DDBJ whole genome shotgun (WGS) entry which is preliminary data.</text>
</comment>
<dbReference type="Pfam" id="PF13772">
    <property type="entry name" value="AIG2_2"/>
    <property type="match status" value="1"/>
</dbReference>
<keyword evidence="5" id="KW-1185">Reference proteome</keyword>
<dbReference type="GO" id="GO:0016740">
    <property type="term" value="F:transferase activity"/>
    <property type="evidence" value="ECO:0007669"/>
    <property type="project" value="UniProtKB-KW"/>
</dbReference>
<reference evidence="4 5" key="2">
    <citation type="submission" date="2019-02" db="EMBL/GenBank/DDBJ databases">
        <title>'Lichenibacterium ramalinii' gen. nov. sp. nov., 'Lichenibacterium minor' gen. nov. sp. nov.</title>
        <authorList>
            <person name="Pankratov T."/>
        </authorList>
    </citation>
    <scope>NUCLEOTIDE SEQUENCE [LARGE SCALE GENOMIC DNA]</scope>
    <source>
        <strain evidence="4 5">RmlP026</strain>
    </source>
</reference>
<dbReference type="EMBL" id="QYBB01000031">
    <property type="protein sequence ID" value="RYC30138.1"/>
    <property type="molecule type" value="Genomic_DNA"/>
</dbReference>
<dbReference type="InterPro" id="IPR017939">
    <property type="entry name" value="G-Glutamylcylcotransferase"/>
</dbReference>
<dbReference type="InterPro" id="IPR013024">
    <property type="entry name" value="GGCT-like"/>
</dbReference>
<gene>
    <name evidence="4" type="ORF">D3273_20350</name>
</gene>
<feature type="binding site" evidence="3">
    <location>
        <begin position="15"/>
        <end position="20"/>
    </location>
    <ligand>
        <name>substrate</name>
    </ligand>
</feature>
<reference evidence="4 5" key="1">
    <citation type="submission" date="2018-12" db="EMBL/GenBank/DDBJ databases">
        <authorList>
            <person name="Grouzdev D.S."/>
            <person name="Krutkina M.S."/>
        </authorList>
    </citation>
    <scope>NUCLEOTIDE SEQUENCE [LARGE SCALE GENOMIC DNA]</scope>
    <source>
        <strain evidence="4 5">RmlP026</strain>
    </source>
</reference>
<sequence>MTSAPRPAPGPPMLYFAYGSNLQRAGMGSRCPAAVPLGRAALLGHALLFRSWADVEPRPGWSVAGALWRITPACLAALDDYEDVDAGLYRRVTLPVRPEGAPEDVEALVYRMAASHAAAPEPGYLAIVREGCRDFGIDDAPVLLAAGSAGEGPSPYSRCGSAR</sequence>
<dbReference type="InterPro" id="IPR036568">
    <property type="entry name" value="GGCT-like_sf"/>
</dbReference>
<evidence type="ECO:0000313" key="4">
    <source>
        <dbReference type="EMBL" id="RYC30138.1"/>
    </source>
</evidence>
<evidence type="ECO:0000313" key="5">
    <source>
        <dbReference type="Proteomes" id="UP000290759"/>
    </source>
</evidence>
<dbReference type="GO" id="GO:0003839">
    <property type="term" value="F:gamma-glutamylcyclotransferase activity"/>
    <property type="evidence" value="ECO:0007669"/>
    <property type="project" value="InterPro"/>
</dbReference>
<keyword evidence="1" id="KW-0456">Lyase</keyword>
<protein>
    <submittedName>
        <fullName evidence="4">Gamma-glutamylcyclotransferase</fullName>
    </submittedName>
</protein>
<dbReference type="Proteomes" id="UP000290759">
    <property type="component" value="Unassembled WGS sequence"/>
</dbReference>
<organism evidence="4 5">
    <name type="scientific">Lichenibacterium minor</name>
    <dbReference type="NCBI Taxonomy" id="2316528"/>
    <lineage>
        <taxon>Bacteria</taxon>
        <taxon>Pseudomonadati</taxon>
        <taxon>Pseudomonadota</taxon>
        <taxon>Alphaproteobacteria</taxon>
        <taxon>Hyphomicrobiales</taxon>
        <taxon>Lichenihabitantaceae</taxon>
        <taxon>Lichenibacterium</taxon>
    </lineage>
</organism>
<feature type="active site" description="Proton acceptor" evidence="2">
    <location>
        <position position="82"/>
    </location>
</feature>